<dbReference type="Ensembl" id="ENSHHUT00000015261.1">
    <property type="protein sequence ID" value="ENSHHUP00000014760.1"/>
    <property type="gene ID" value="ENSHHUG00000009137.1"/>
</dbReference>
<keyword evidence="2" id="KW-0479">Metal-binding</keyword>
<dbReference type="InterPro" id="IPR027805">
    <property type="entry name" value="Transposase_HTH_dom"/>
</dbReference>
<evidence type="ECO:0000313" key="6">
    <source>
        <dbReference type="Proteomes" id="UP000314982"/>
    </source>
</evidence>
<protein>
    <recommendedName>
        <fullName evidence="7">DDE Tnp4 domain-containing protein</fullName>
    </recommendedName>
</protein>
<organism evidence="5 6">
    <name type="scientific">Hucho hucho</name>
    <name type="common">huchen</name>
    <dbReference type="NCBI Taxonomy" id="62062"/>
    <lineage>
        <taxon>Eukaryota</taxon>
        <taxon>Metazoa</taxon>
        <taxon>Chordata</taxon>
        <taxon>Craniata</taxon>
        <taxon>Vertebrata</taxon>
        <taxon>Euteleostomi</taxon>
        <taxon>Actinopterygii</taxon>
        <taxon>Neopterygii</taxon>
        <taxon>Teleostei</taxon>
        <taxon>Protacanthopterygii</taxon>
        <taxon>Salmoniformes</taxon>
        <taxon>Salmonidae</taxon>
        <taxon>Salmoninae</taxon>
        <taxon>Hucho</taxon>
    </lineage>
</organism>
<dbReference type="Pfam" id="PF13613">
    <property type="entry name" value="HTH_Tnp_4"/>
    <property type="match status" value="1"/>
</dbReference>
<evidence type="ECO:0000256" key="1">
    <source>
        <dbReference type="ARBA" id="ARBA00001968"/>
    </source>
</evidence>
<reference evidence="5" key="3">
    <citation type="submission" date="2025-09" db="UniProtKB">
        <authorList>
            <consortium name="Ensembl"/>
        </authorList>
    </citation>
    <scope>IDENTIFICATION</scope>
</reference>
<name>A0A4W5KWQ8_9TELE</name>
<dbReference type="GeneTree" id="ENSGT00940000164656"/>
<dbReference type="AlphaFoldDB" id="A0A4W5KWQ8"/>
<evidence type="ECO:0008006" key="7">
    <source>
        <dbReference type="Google" id="ProtNLM"/>
    </source>
</evidence>
<dbReference type="Pfam" id="PF13359">
    <property type="entry name" value="DDE_Tnp_4"/>
    <property type="match status" value="1"/>
</dbReference>
<accession>A0A4W5KWQ8</accession>
<evidence type="ECO:0000259" key="3">
    <source>
        <dbReference type="Pfam" id="PF13359"/>
    </source>
</evidence>
<dbReference type="Proteomes" id="UP000314982">
    <property type="component" value="Unassembled WGS sequence"/>
</dbReference>
<reference evidence="5" key="2">
    <citation type="submission" date="2025-08" db="UniProtKB">
        <authorList>
            <consortium name="Ensembl"/>
        </authorList>
    </citation>
    <scope>IDENTIFICATION</scope>
</reference>
<feature type="domain" description="Transposase Helix-turn-helix" evidence="4">
    <location>
        <begin position="42"/>
        <end position="83"/>
    </location>
</feature>
<dbReference type="GO" id="GO:0046872">
    <property type="term" value="F:metal ion binding"/>
    <property type="evidence" value="ECO:0007669"/>
    <property type="project" value="UniProtKB-KW"/>
</dbReference>
<dbReference type="PANTHER" id="PTHR23080">
    <property type="entry name" value="THAP DOMAIN PROTEIN"/>
    <property type="match status" value="1"/>
</dbReference>
<evidence type="ECO:0000313" key="5">
    <source>
        <dbReference type="Ensembl" id="ENSHHUP00000014760.1"/>
    </source>
</evidence>
<comment type="cofactor">
    <cofactor evidence="1">
        <name>a divalent metal cation</name>
        <dbReference type="ChEBI" id="CHEBI:60240"/>
    </cofactor>
</comment>
<proteinExistence type="predicted"/>
<evidence type="ECO:0000256" key="2">
    <source>
        <dbReference type="ARBA" id="ARBA00022723"/>
    </source>
</evidence>
<dbReference type="InterPro" id="IPR027806">
    <property type="entry name" value="HARBI1_dom"/>
</dbReference>
<reference evidence="6" key="1">
    <citation type="submission" date="2018-06" db="EMBL/GenBank/DDBJ databases">
        <title>Genome assembly of Danube salmon.</title>
        <authorList>
            <person name="Macqueen D.J."/>
            <person name="Gundappa M.K."/>
        </authorList>
    </citation>
    <scope>NUCLEOTIDE SEQUENCE [LARGE SCALE GENOMIC DNA]</scope>
</reference>
<feature type="domain" description="DDE Tnp4" evidence="3">
    <location>
        <begin position="113"/>
        <end position="269"/>
    </location>
</feature>
<dbReference type="PANTHER" id="PTHR23080:SF133">
    <property type="entry name" value="SI:CH211-262I1.5-RELATED"/>
    <property type="match status" value="1"/>
</dbReference>
<evidence type="ECO:0000259" key="4">
    <source>
        <dbReference type="Pfam" id="PF13613"/>
    </source>
</evidence>
<keyword evidence="6" id="KW-1185">Reference proteome</keyword>
<sequence length="283" mass="31928">MAFWHLIERPAAETKFIRVTSTNPSETSGTRRKPTLSSIDEFLFMTHLSLGLKQKDLAHRFSIHQSTVSRIIISWANFLYCLLGSARIWIPKKTIKAHLPPEFKDYPDTQVVIDCTELRCQTPSPLLLQSEGFSSYKSHCTFKGMLGMSPHGAVTLVSSLYAGSVSDKGIFKQSGIISLLTPDMAIMVDKGFLLDDIVPCKVYRPAFLSRRTQMPAHEIRETQSIARLRVHVERMIRRVKEHKLFDTVVPLTISGSINQLFAVACLLVNYQNRPLVSAWAKPV</sequence>